<proteinExistence type="predicted"/>
<name>A0A5B7J0M8_PORTR</name>
<comment type="caution">
    <text evidence="1">The sequence shown here is derived from an EMBL/GenBank/DDBJ whole genome shotgun (WGS) entry which is preliminary data.</text>
</comment>
<dbReference type="Proteomes" id="UP000324222">
    <property type="component" value="Unassembled WGS sequence"/>
</dbReference>
<evidence type="ECO:0008006" key="3">
    <source>
        <dbReference type="Google" id="ProtNLM"/>
    </source>
</evidence>
<protein>
    <recommendedName>
        <fullName evidence="3">DDE Tnp4 domain-containing protein</fullName>
    </recommendedName>
</protein>
<evidence type="ECO:0000313" key="1">
    <source>
        <dbReference type="EMBL" id="MPC88129.1"/>
    </source>
</evidence>
<organism evidence="1 2">
    <name type="scientific">Portunus trituberculatus</name>
    <name type="common">Swimming crab</name>
    <name type="synonym">Neptunus trituberculatus</name>
    <dbReference type="NCBI Taxonomy" id="210409"/>
    <lineage>
        <taxon>Eukaryota</taxon>
        <taxon>Metazoa</taxon>
        <taxon>Ecdysozoa</taxon>
        <taxon>Arthropoda</taxon>
        <taxon>Crustacea</taxon>
        <taxon>Multicrustacea</taxon>
        <taxon>Malacostraca</taxon>
        <taxon>Eumalacostraca</taxon>
        <taxon>Eucarida</taxon>
        <taxon>Decapoda</taxon>
        <taxon>Pleocyemata</taxon>
        <taxon>Brachyura</taxon>
        <taxon>Eubrachyura</taxon>
        <taxon>Portunoidea</taxon>
        <taxon>Portunidae</taxon>
        <taxon>Portuninae</taxon>
        <taxon>Portunus</taxon>
    </lineage>
</organism>
<accession>A0A5B7J0M8</accession>
<reference evidence="1 2" key="1">
    <citation type="submission" date="2019-05" db="EMBL/GenBank/DDBJ databases">
        <title>Another draft genome of Portunus trituberculatus and its Hox gene families provides insights of decapod evolution.</title>
        <authorList>
            <person name="Jeong J.-H."/>
            <person name="Song I."/>
            <person name="Kim S."/>
            <person name="Choi T."/>
            <person name="Kim D."/>
            <person name="Ryu S."/>
            <person name="Kim W."/>
        </authorList>
    </citation>
    <scope>NUCLEOTIDE SEQUENCE [LARGE SCALE GENOMIC DNA]</scope>
    <source>
        <tissue evidence="1">Muscle</tissue>
    </source>
</reference>
<gene>
    <name evidence="1" type="ORF">E2C01_083022</name>
</gene>
<sequence>MLRESGLNAIFEAGDVPAGCHLVGDTGYPSEEAAAKAYLRPQSGPQTNYNRPQGMQRREAGVSVADFLSIAMFPKGQDHIK</sequence>
<keyword evidence="2" id="KW-1185">Reference proteome</keyword>
<dbReference type="AlphaFoldDB" id="A0A5B7J0M8"/>
<dbReference type="EMBL" id="VSRR010076759">
    <property type="protein sequence ID" value="MPC88129.1"/>
    <property type="molecule type" value="Genomic_DNA"/>
</dbReference>
<evidence type="ECO:0000313" key="2">
    <source>
        <dbReference type="Proteomes" id="UP000324222"/>
    </source>
</evidence>